<dbReference type="InterPro" id="IPR023214">
    <property type="entry name" value="HAD_sf"/>
</dbReference>
<keyword evidence="2" id="KW-1185">Reference proteome</keyword>
<dbReference type="SUPFAM" id="SSF56784">
    <property type="entry name" value="HAD-like"/>
    <property type="match status" value="1"/>
</dbReference>
<dbReference type="Proteomes" id="UP001429357">
    <property type="component" value="Unassembled WGS sequence"/>
</dbReference>
<name>A0ABV0F0C6_9ENTE</name>
<reference evidence="1" key="2">
    <citation type="submission" date="2024-02" db="EMBL/GenBank/DDBJ databases">
        <title>The Genome Sequence of Enterococcus diestrammenae JM9A.</title>
        <authorList>
            <person name="Earl A."/>
            <person name="Manson A."/>
            <person name="Gilmore M."/>
            <person name="Sanders J."/>
            <person name="Shea T."/>
            <person name="Howe W."/>
            <person name="Livny J."/>
            <person name="Cuomo C."/>
            <person name="Neafsey D."/>
            <person name="Birren B."/>
        </authorList>
    </citation>
    <scope>NUCLEOTIDE SEQUENCE</scope>
    <source>
        <strain evidence="1">JM9A</strain>
    </source>
</reference>
<comment type="caution">
    <text evidence="1">The sequence shown here is derived from an EMBL/GenBank/DDBJ whole genome shotgun (WGS) entry which is preliminary data.</text>
</comment>
<accession>A0ABV0F0C6</accession>
<protein>
    <submittedName>
        <fullName evidence="1">Uncharacterized protein</fullName>
    </submittedName>
</protein>
<evidence type="ECO:0000313" key="1">
    <source>
        <dbReference type="EMBL" id="MEO1781405.1"/>
    </source>
</evidence>
<dbReference type="Gene3D" id="3.40.50.1000">
    <property type="entry name" value="HAD superfamily/HAD-like"/>
    <property type="match status" value="1"/>
</dbReference>
<sequence length="57" mass="6176">MGNASEELKAVADEVIGGVDDDGIYHYCLRQGLISAADCGHFSIGKLVVFRKNHAFH</sequence>
<proteinExistence type="predicted"/>
<dbReference type="InterPro" id="IPR036412">
    <property type="entry name" value="HAD-like_sf"/>
</dbReference>
<gene>
    <name evidence="1" type="ORF">BAU18_000984</name>
</gene>
<dbReference type="EMBL" id="MAEI02000001">
    <property type="protein sequence ID" value="MEO1781405.1"/>
    <property type="molecule type" value="Genomic_DNA"/>
</dbReference>
<reference evidence="1" key="1">
    <citation type="submission" date="2016-06" db="EMBL/GenBank/DDBJ databases">
        <authorList>
            <person name="Van Tyne D."/>
        </authorList>
    </citation>
    <scope>NUCLEOTIDE SEQUENCE</scope>
    <source>
        <strain evidence="1">JM9A</strain>
    </source>
</reference>
<organism evidence="1 2">
    <name type="scientific">Enterococcus diestrammenae</name>
    <dbReference type="NCBI Taxonomy" id="1155073"/>
    <lineage>
        <taxon>Bacteria</taxon>
        <taxon>Bacillati</taxon>
        <taxon>Bacillota</taxon>
        <taxon>Bacilli</taxon>
        <taxon>Lactobacillales</taxon>
        <taxon>Enterococcaceae</taxon>
        <taxon>Enterococcus</taxon>
    </lineage>
</organism>
<evidence type="ECO:0000313" key="2">
    <source>
        <dbReference type="Proteomes" id="UP001429357"/>
    </source>
</evidence>